<feature type="transmembrane region" description="Helical" evidence="6">
    <location>
        <begin position="189"/>
        <end position="212"/>
    </location>
</feature>
<dbReference type="STRING" id="1538463.B0T36_06935"/>
<accession>A0A1W0BAH9</accession>
<keyword evidence="2 6" id="KW-0812">Transmembrane</keyword>
<reference evidence="7 8" key="1">
    <citation type="journal article" date="2016" name="Antonie Van Leeuwenhoek">
        <title>Nocardia donostiensis sp. nov., isolated from human respiratory specimens.</title>
        <authorList>
            <person name="Ercibengoa M."/>
            <person name="Bell M."/>
            <person name="Marimon J.M."/>
            <person name="Humrighouse B."/>
            <person name="Klenk H.P."/>
            <person name="Potter G."/>
            <person name="Perez-Trallero E."/>
        </authorList>
    </citation>
    <scope>NUCLEOTIDE SEQUENCE [LARGE SCALE GENOMIC DNA]</scope>
    <source>
        <strain evidence="7 8">X1655</strain>
    </source>
</reference>
<protein>
    <submittedName>
        <fullName evidence="7">Transporter</fullName>
    </submittedName>
</protein>
<proteinExistence type="predicted"/>
<feature type="transmembrane region" description="Helical" evidence="6">
    <location>
        <begin position="147"/>
        <end position="177"/>
    </location>
</feature>
<dbReference type="RefSeq" id="WP_077114872.1">
    <property type="nucleotide sequence ID" value="NZ_LOKT01000004.1"/>
</dbReference>
<dbReference type="InterPro" id="IPR051679">
    <property type="entry name" value="DASS-Related_Transporters"/>
</dbReference>
<dbReference type="InterPro" id="IPR001898">
    <property type="entry name" value="SLC13A/DASS"/>
</dbReference>
<keyword evidence="3 6" id="KW-1133">Transmembrane helix</keyword>
<comment type="subcellular location">
    <subcellularLocation>
        <location evidence="1">Membrane</location>
        <topology evidence="1">Multi-pass membrane protein</topology>
    </subcellularLocation>
</comment>
<dbReference type="Pfam" id="PF00939">
    <property type="entry name" value="Na_sulph_symp"/>
    <property type="match status" value="1"/>
</dbReference>
<comment type="caution">
    <text evidence="7">The sequence shown here is derived from an EMBL/GenBank/DDBJ whole genome shotgun (WGS) entry which is preliminary data.</text>
</comment>
<evidence type="ECO:0000313" key="7">
    <source>
        <dbReference type="EMBL" id="ONM50052.1"/>
    </source>
</evidence>
<dbReference type="GO" id="GO:0005886">
    <property type="term" value="C:plasma membrane"/>
    <property type="evidence" value="ECO:0007669"/>
    <property type="project" value="TreeGrafter"/>
</dbReference>
<feature type="transmembrane region" description="Helical" evidence="6">
    <location>
        <begin position="344"/>
        <end position="370"/>
    </location>
</feature>
<evidence type="ECO:0000256" key="2">
    <source>
        <dbReference type="ARBA" id="ARBA00022692"/>
    </source>
</evidence>
<dbReference type="Proteomes" id="UP000188836">
    <property type="component" value="Unassembled WGS sequence"/>
</dbReference>
<feature type="transmembrane region" description="Helical" evidence="6">
    <location>
        <begin position="315"/>
        <end position="332"/>
    </location>
</feature>
<evidence type="ECO:0000256" key="3">
    <source>
        <dbReference type="ARBA" id="ARBA00022989"/>
    </source>
</evidence>
<feature type="region of interest" description="Disordered" evidence="5">
    <location>
        <begin position="1"/>
        <end position="27"/>
    </location>
</feature>
<evidence type="ECO:0000256" key="4">
    <source>
        <dbReference type="ARBA" id="ARBA00023136"/>
    </source>
</evidence>
<feature type="transmembrane region" description="Helical" evidence="6">
    <location>
        <begin position="111"/>
        <end position="135"/>
    </location>
</feature>
<evidence type="ECO:0000256" key="1">
    <source>
        <dbReference type="ARBA" id="ARBA00004141"/>
    </source>
</evidence>
<evidence type="ECO:0000256" key="5">
    <source>
        <dbReference type="SAM" id="MobiDB-lite"/>
    </source>
</evidence>
<name>A0A1W0BAH9_9NOCA</name>
<evidence type="ECO:0000313" key="8">
    <source>
        <dbReference type="Proteomes" id="UP000188836"/>
    </source>
</evidence>
<feature type="transmembrane region" description="Helical" evidence="6">
    <location>
        <begin position="82"/>
        <end position="99"/>
    </location>
</feature>
<feature type="transmembrane region" description="Helical" evidence="6">
    <location>
        <begin position="232"/>
        <end position="258"/>
    </location>
</feature>
<dbReference type="PANTHER" id="PTHR43652:SF2">
    <property type="entry name" value="BASIC AMINO ACID ANTIPORTER YFCC-RELATED"/>
    <property type="match status" value="1"/>
</dbReference>
<dbReference type="AlphaFoldDB" id="A0A1W0BAH9"/>
<keyword evidence="4 6" id="KW-0472">Membrane</keyword>
<feature type="transmembrane region" description="Helical" evidence="6">
    <location>
        <begin position="382"/>
        <end position="403"/>
    </location>
</feature>
<dbReference type="PANTHER" id="PTHR43652">
    <property type="entry name" value="BASIC AMINO ACID ANTIPORTER YFCC-RELATED"/>
    <property type="match status" value="1"/>
</dbReference>
<dbReference type="GO" id="GO:0022857">
    <property type="term" value="F:transmembrane transporter activity"/>
    <property type="evidence" value="ECO:0007669"/>
    <property type="project" value="InterPro"/>
</dbReference>
<feature type="transmembrane region" description="Helical" evidence="6">
    <location>
        <begin position="32"/>
        <end position="52"/>
    </location>
</feature>
<sequence length="501" mass="51414">MSVTEFRTVAPRPRRVPPSSPRPALPGLSRPAAAAAAVGTLLCAGIVAAAAFGDLERDGAVTLVVFVAAIWMWVFAPLPDTYIALGAALVLVVAGPIDTDTFTGTLGDSVIWLLVGAFIIAAAVTASGLSARVAARLLTLARTPRQLVHLITVALLVTAFAIPATSGRAALALPVFLALAGVLRDRPRLVLALAVVFPSVILFSAVGSLLGAGAHLIASEIVEAATGDGFGFLQWMMLGLPLAVIWSHLAAEMALAMFTDRAERGRRLSVPASAFATAGEQLTGPLSAPQKRVLVVLAAVVTLWCSEPWHGIDPAVVAMLGALVATAPRFGVTTLPAAAKTIPWTLLLFLAATLCLGIAVTTSGASVWLAELVFGPVGSLGSASGVVFLVVVVVVSLLLHLMIQSRSARSAVLVPIIVATAPAVGVDPMAAAFISTAAAGYCHTLTSSAKPVAMFAAADGVPGYRPEHLLRYSAAIAPVSVALLLAFTLWIWPFLGLPLSS</sequence>
<dbReference type="OrthoDB" id="9156049at2"/>
<dbReference type="EMBL" id="MUMY01000002">
    <property type="protein sequence ID" value="ONM50052.1"/>
    <property type="molecule type" value="Genomic_DNA"/>
</dbReference>
<feature type="transmembrane region" description="Helical" evidence="6">
    <location>
        <begin position="293"/>
        <end position="309"/>
    </location>
</feature>
<evidence type="ECO:0000256" key="6">
    <source>
        <dbReference type="SAM" id="Phobius"/>
    </source>
</evidence>
<gene>
    <name evidence="7" type="ORF">B0T46_02840</name>
</gene>
<keyword evidence="8" id="KW-1185">Reference proteome</keyword>
<organism evidence="7 8">
    <name type="scientific">Nocardia donostiensis</name>
    <dbReference type="NCBI Taxonomy" id="1538463"/>
    <lineage>
        <taxon>Bacteria</taxon>
        <taxon>Bacillati</taxon>
        <taxon>Actinomycetota</taxon>
        <taxon>Actinomycetes</taxon>
        <taxon>Mycobacteriales</taxon>
        <taxon>Nocardiaceae</taxon>
        <taxon>Nocardia</taxon>
    </lineage>
</organism>
<feature type="transmembrane region" description="Helical" evidence="6">
    <location>
        <begin position="474"/>
        <end position="495"/>
    </location>
</feature>